<keyword evidence="6 8" id="KW-0413">Isomerase</keyword>
<dbReference type="EC" id="5.1.1.7" evidence="3 8"/>
<evidence type="ECO:0000256" key="5">
    <source>
        <dbReference type="ARBA" id="ARBA00023154"/>
    </source>
</evidence>
<dbReference type="GO" id="GO:0008837">
    <property type="term" value="F:diaminopimelate epimerase activity"/>
    <property type="evidence" value="ECO:0007669"/>
    <property type="project" value="UniProtKB-EC"/>
</dbReference>
<keyword evidence="5 8" id="KW-0457">Lysine biosynthesis</keyword>
<comment type="subunit">
    <text evidence="8">Homodimer.</text>
</comment>
<dbReference type="PANTHER" id="PTHR31689">
    <property type="entry name" value="DIAMINOPIMELATE EPIMERASE, CHLOROPLASTIC"/>
    <property type="match status" value="1"/>
</dbReference>
<evidence type="ECO:0000256" key="3">
    <source>
        <dbReference type="ARBA" id="ARBA00013080"/>
    </source>
</evidence>
<dbReference type="NCBIfam" id="TIGR00652">
    <property type="entry name" value="DapF"/>
    <property type="match status" value="1"/>
</dbReference>
<sequence length="278" mass="29434">MRIDFTKMHGLGNDFVVLDARNPAQALPAMDAALASALANRRTGIGCDQLILLEPSELGDFRMRIFNADGSEVEACGNATRAVGLLHGAPARIETLGGLLSATPSDTGIAVEMGQPRFDWDAIPLAYAMDTHTMPLAWEDLTNPVGVNVGNPHAIFFVPDPYAVDMERLGPLIETDPVFPERINVNVAAVTARDAITLRVWERGVGLTLACGTGACATAVGAMKRGLVDRKVTVTLPGGALVIEWREDDGIVMTGPATESFRGSFDPADYGFAAGSPD</sequence>
<evidence type="ECO:0000313" key="11">
    <source>
        <dbReference type="Proteomes" id="UP001202281"/>
    </source>
</evidence>
<protein>
    <recommendedName>
        <fullName evidence="3 8">Diaminopimelate epimerase</fullName>
        <shortName evidence="8">DAP epimerase</shortName>
        <ecNumber evidence="3 8">5.1.1.7</ecNumber>
    </recommendedName>
    <alternativeName>
        <fullName evidence="8">PLP-independent amino acid racemase</fullName>
    </alternativeName>
</protein>
<feature type="site" description="Could be important to modulate the pK values of the two catalytic cysteine residues" evidence="8">
    <location>
        <position position="153"/>
    </location>
</feature>
<evidence type="ECO:0000256" key="8">
    <source>
        <dbReference type="HAMAP-Rule" id="MF_00197"/>
    </source>
</evidence>
<feature type="binding site" evidence="8">
    <location>
        <position position="67"/>
    </location>
    <ligand>
        <name>substrate</name>
    </ligand>
</feature>
<comment type="subcellular location">
    <subcellularLocation>
        <location evidence="8">Cytoplasm</location>
    </subcellularLocation>
</comment>
<dbReference type="InterPro" id="IPR001653">
    <property type="entry name" value="DAP_epimerase_DapF"/>
</dbReference>
<evidence type="ECO:0000313" key="10">
    <source>
        <dbReference type="EMBL" id="MCJ2188699.1"/>
    </source>
</evidence>
<feature type="binding site" evidence="8">
    <location>
        <begin position="77"/>
        <end position="78"/>
    </location>
    <ligand>
        <name>substrate</name>
    </ligand>
</feature>
<comment type="pathway">
    <text evidence="1 8">Amino-acid biosynthesis; L-lysine biosynthesis via DAP pathway; DL-2,6-diaminopimelate from LL-2,6-diaminopimelate: step 1/1.</text>
</comment>
<dbReference type="InterPro" id="IPR018510">
    <property type="entry name" value="DAP_epimerase_AS"/>
</dbReference>
<evidence type="ECO:0000256" key="1">
    <source>
        <dbReference type="ARBA" id="ARBA00005196"/>
    </source>
</evidence>
<evidence type="ECO:0000256" key="6">
    <source>
        <dbReference type="ARBA" id="ARBA00023235"/>
    </source>
</evidence>
<name>A0ABT0BVM6_9SPHN</name>
<dbReference type="HAMAP" id="MF_00197">
    <property type="entry name" value="DAP_epimerase"/>
    <property type="match status" value="1"/>
</dbReference>
<dbReference type="RefSeq" id="WP_243923575.1">
    <property type="nucleotide sequence ID" value="NZ_JALHLG010000042.1"/>
</dbReference>
<dbReference type="EMBL" id="JALHLG010000042">
    <property type="protein sequence ID" value="MCJ2188699.1"/>
    <property type="molecule type" value="Genomic_DNA"/>
</dbReference>
<feature type="binding site" evidence="8">
    <location>
        <position position="13"/>
    </location>
    <ligand>
        <name>substrate</name>
    </ligand>
</feature>
<evidence type="ECO:0000256" key="9">
    <source>
        <dbReference type="PROSITE-ProRule" id="PRU10125"/>
    </source>
</evidence>
<evidence type="ECO:0000256" key="4">
    <source>
        <dbReference type="ARBA" id="ARBA00022605"/>
    </source>
</evidence>
<gene>
    <name evidence="8 10" type="primary">dapF</name>
    <name evidence="10" type="ORF">MTR66_17995</name>
</gene>
<evidence type="ECO:0000256" key="7">
    <source>
        <dbReference type="ARBA" id="ARBA00051712"/>
    </source>
</evidence>
<dbReference type="Pfam" id="PF01678">
    <property type="entry name" value="DAP_epimerase"/>
    <property type="match status" value="2"/>
</dbReference>
<proteinExistence type="inferred from homology"/>
<keyword evidence="4 8" id="KW-0028">Amino-acid biosynthesis</keyword>
<feature type="binding site" evidence="8">
    <location>
        <begin position="212"/>
        <end position="213"/>
    </location>
    <ligand>
        <name>substrate</name>
    </ligand>
</feature>
<feature type="site" description="Could be important to modulate the pK values of the two catalytic cysteine residues" evidence="8">
    <location>
        <position position="202"/>
    </location>
</feature>
<reference evidence="10 11" key="1">
    <citation type="submission" date="2022-04" db="EMBL/GenBank/DDBJ databases">
        <title>Identification of a novel bacterium isolated from mangrove sediments.</title>
        <authorList>
            <person name="Pan X."/>
        </authorList>
    </citation>
    <scope>NUCLEOTIDE SEQUENCE [LARGE SCALE GENOMIC DNA]</scope>
    <source>
        <strain evidence="10 11">B2638</strain>
    </source>
</reference>
<feature type="active site" description="Proton donor" evidence="8">
    <location>
        <position position="76"/>
    </location>
</feature>
<comment type="function">
    <text evidence="8">Catalyzes the stereoinversion of LL-2,6-diaminopimelate (L,L-DAP) to meso-diaminopimelate (meso-DAP), a precursor of L-lysine and an essential component of the bacterial peptidoglycan.</text>
</comment>
<organism evidence="10 11">
    <name type="scientific">Novosphingobium beihaiensis</name>
    <dbReference type="NCBI Taxonomy" id="2930389"/>
    <lineage>
        <taxon>Bacteria</taxon>
        <taxon>Pseudomonadati</taxon>
        <taxon>Pseudomonadota</taxon>
        <taxon>Alphaproteobacteria</taxon>
        <taxon>Sphingomonadales</taxon>
        <taxon>Sphingomonadaceae</taxon>
        <taxon>Novosphingobium</taxon>
    </lineage>
</organism>
<dbReference type="Proteomes" id="UP001202281">
    <property type="component" value="Unassembled WGS sequence"/>
</dbReference>
<dbReference type="PANTHER" id="PTHR31689:SF0">
    <property type="entry name" value="DIAMINOPIMELATE EPIMERASE"/>
    <property type="match status" value="1"/>
</dbReference>
<feature type="binding site" evidence="8">
    <location>
        <position position="49"/>
    </location>
    <ligand>
        <name>substrate</name>
    </ligand>
</feature>
<comment type="catalytic activity">
    <reaction evidence="7 8">
        <text>(2S,6S)-2,6-diaminopimelate = meso-2,6-diaminopimelate</text>
        <dbReference type="Rhea" id="RHEA:15393"/>
        <dbReference type="ChEBI" id="CHEBI:57609"/>
        <dbReference type="ChEBI" id="CHEBI:57791"/>
        <dbReference type="EC" id="5.1.1.7"/>
    </reaction>
</comment>
<accession>A0ABT0BVM6</accession>
<feature type="binding site" evidence="8">
    <location>
        <position position="151"/>
    </location>
    <ligand>
        <name>substrate</name>
    </ligand>
</feature>
<keyword evidence="11" id="KW-1185">Reference proteome</keyword>
<feature type="active site" evidence="9">
    <location>
        <position position="76"/>
    </location>
</feature>
<dbReference type="SUPFAM" id="SSF54506">
    <property type="entry name" value="Diaminopimelate epimerase-like"/>
    <property type="match status" value="2"/>
</dbReference>
<feature type="binding site" evidence="8">
    <location>
        <begin position="202"/>
        <end position="203"/>
    </location>
    <ligand>
        <name>substrate</name>
    </ligand>
</feature>
<evidence type="ECO:0000256" key="2">
    <source>
        <dbReference type="ARBA" id="ARBA00010219"/>
    </source>
</evidence>
<feature type="active site" description="Proton acceptor" evidence="8">
    <location>
        <position position="211"/>
    </location>
</feature>
<comment type="similarity">
    <text evidence="2 8">Belongs to the diaminopimelate epimerase family.</text>
</comment>
<keyword evidence="8" id="KW-0963">Cytoplasm</keyword>
<feature type="binding site" evidence="8">
    <location>
        <position position="184"/>
    </location>
    <ligand>
        <name>substrate</name>
    </ligand>
</feature>
<dbReference type="Gene3D" id="3.10.310.10">
    <property type="entry name" value="Diaminopimelate Epimerase, Chain A, domain 1"/>
    <property type="match status" value="2"/>
</dbReference>
<comment type="caution">
    <text evidence="10">The sequence shown here is derived from an EMBL/GenBank/DDBJ whole genome shotgun (WGS) entry which is preliminary data.</text>
</comment>
<dbReference type="PROSITE" id="PS01326">
    <property type="entry name" value="DAP_EPIMERASE"/>
    <property type="match status" value="1"/>
</dbReference>